<reference evidence="7 8" key="1">
    <citation type="submission" date="2017-06" db="EMBL/GenBank/DDBJ databases">
        <title>A platform for efficient transgenesis in Macrostomum lignano, a flatworm model organism for stem cell research.</title>
        <authorList>
            <person name="Berezikov E."/>
        </authorList>
    </citation>
    <scope>NUCLEOTIDE SEQUENCE [LARGE SCALE GENOMIC DNA]</scope>
    <source>
        <strain evidence="7">DV1</strain>
        <tissue evidence="7">Whole organism</tissue>
    </source>
</reference>
<feature type="compositionally biased region" description="Polar residues" evidence="1">
    <location>
        <begin position="837"/>
        <end position="846"/>
    </location>
</feature>
<keyword evidence="8" id="KW-1185">Reference proteome</keyword>
<feature type="domain" description="PTHB1 GAE" evidence="3">
    <location>
        <begin position="406"/>
        <end position="492"/>
    </location>
</feature>
<feature type="compositionally biased region" description="Low complexity" evidence="1">
    <location>
        <begin position="899"/>
        <end position="914"/>
    </location>
</feature>
<dbReference type="InterPro" id="IPR028074">
    <property type="entry name" value="PHTB1_GAE_dom"/>
</dbReference>
<dbReference type="EMBL" id="NIVC01000888">
    <property type="protein sequence ID" value="PAA75382.1"/>
    <property type="molecule type" value="Genomic_DNA"/>
</dbReference>
<dbReference type="GO" id="GO:0060271">
    <property type="term" value="P:cilium assembly"/>
    <property type="evidence" value="ECO:0007669"/>
    <property type="project" value="TreeGrafter"/>
</dbReference>
<dbReference type="Pfam" id="PF14728">
    <property type="entry name" value="PTHB1_GAE"/>
    <property type="match status" value="1"/>
</dbReference>
<dbReference type="PANTHER" id="PTHR20991">
    <property type="entry name" value="PARATHYROID HORMONE-RESPONSIVE B1 GENE"/>
    <property type="match status" value="1"/>
</dbReference>
<dbReference type="PANTHER" id="PTHR20991:SF0">
    <property type="entry name" value="PROTEIN PTHB1"/>
    <property type="match status" value="1"/>
</dbReference>
<dbReference type="GO" id="GO:0034464">
    <property type="term" value="C:BBSome"/>
    <property type="evidence" value="ECO:0007669"/>
    <property type="project" value="InterPro"/>
</dbReference>
<feature type="domain" description="PTHB1 hairpin" evidence="5">
    <location>
        <begin position="603"/>
        <end position="703"/>
    </location>
</feature>
<dbReference type="Pfam" id="PF14727">
    <property type="entry name" value="PHTB1_N"/>
    <property type="match status" value="1"/>
</dbReference>
<gene>
    <name evidence="7" type="ORF">BOX15_Mlig019999g4</name>
</gene>
<feature type="region of interest" description="Disordered" evidence="1">
    <location>
        <begin position="814"/>
        <end position="914"/>
    </location>
</feature>
<feature type="non-terminal residue" evidence="7">
    <location>
        <position position="1"/>
    </location>
</feature>
<accession>A0A267FQX6</accession>
<name>A0A267FQX6_9PLAT</name>
<dbReference type="InterPro" id="IPR028073">
    <property type="entry name" value="PHTB1_N_dom"/>
</dbReference>
<dbReference type="STRING" id="282301.A0A267FQX6"/>
<evidence type="ECO:0000259" key="4">
    <source>
        <dbReference type="Pfam" id="PF23337"/>
    </source>
</evidence>
<dbReference type="InterPro" id="IPR055362">
    <property type="entry name" value="PTHB1_pf_dom"/>
</dbReference>
<feature type="domain" description="PTHB1 platform" evidence="4">
    <location>
        <begin position="497"/>
        <end position="596"/>
    </location>
</feature>
<evidence type="ECO:0000313" key="7">
    <source>
        <dbReference type="EMBL" id="PAA75382.1"/>
    </source>
</evidence>
<proteinExistence type="predicted"/>
<dbReference type="Pfam" id="PF23338">
    <property type="entry name" value="PTHB1_hp"/>
    <property type="match status" value="1"/>
</dbReference>
<dbReference type="Pfam" id="PF23337">
    <property type="entry name" value="PTHB1_pf"/>
    <property type="match status" value="1"/>
</dbReference>
<comment type="caution">
    <text evidence="7">The sequence shown here is derived from an EMBL/GenBank/DDBJ whole genome shotgun (WGS) entry which is preliminary data.</text>
</comment>
<evidence type="ECO:0000259" key="3">
    <source>
        <dbReference type="Pfam" id="PF14728"/>
    </source>
</evidence>
<dbReference type="Proteomes" id="UP000215902">
    <property type="component" value="Unassembled WGS sequence"/>
</dbReference>
<evidence type="ECO:0000259" key="2">
    <source>
        <dbReference type="Pfam" id="PF14727"/>
    </source>
</evidence>
<feature type="domain" description="PTHB1 C-terminal helix bundle" evidence="6">
    <location>
        <begin position="711"/>
        <end position="779"/>
    </location>
</feature>
<organism evidence="7 8">
    <name type="scientific">Macrostomum lignano</name>
    <dbReference type="NCBI Taxonomy" id="282301"/>
    <lineage>
        <taxon>Eukaryota</taxon>
        <taxon>Metazoa</taxon>
        <taxon>Spiralia</taxon>
        <taxon>Lophotrochozoa</taxon>
        <taxon>Platyhelminthes</taxon>
        <taxon>Rhabditophora</taxon>
        <taxon>Macrostomorpha</taxon>
        <taxon>Macrostomida</taxon>
        <taxon>Macrostomidae</taxon>
        <taxon>Macrostomum</taxon>
    </lineage>
</organism>
<feature type="domain" description="PTHB1 N-terminal" evidence="2">
    <location>
        <begin position="3"/>
        <end position="342"/>
    </location>
</feature>
<sequence length="914" mass="98136">ASMSLFKARDWWRCQCGSGEEFDNGCLATGRLLQDLQQFVVIGSHSGILRIFKPVKGDATGTESTCLEKDLRGPILAVAIGNLISEGRGLAVLHDRKLAVYTLSCTQGHSNGGSAYSLRLAYEHSLKKSGYNLCCGPFGKVERRDFIAVQHLDAAVSVFEQESFSFIRYLPNAVLPGPMAYLPASDIFVTGNSARVVEAYKYNSLAVATDAQDDPKSRRVKHEWVHNSGELVLDIRAWPRQEAVLVLNYRSVLCLSEAAGQPNWALRFEVPPAAILPLTANWLVASSTGQLLVLHENELLWGAQHSATPVQLQLVTAGQTEGLIVALTEDGRCDALYLGTDPSLPIMNPSSAFRDLDVTRLDGELRAIQGRIRQATSGASLPAVKETADLQLNFHVAASSRPIGAAPEVSVTVQGRTKSHIQEVQLCLQPPAPLQVSQPRLTFSFVDSSHPLEAEVQFSVGPNSTACAPASLQATVVATFTSTAGSPKCVQSVIHLPFAACVQPVLPEKQARCKLTLEFNKPPVPLDQLFPELQLPELEPGGQAVAFRYLPDSATVTLVASQTASKYRLQGDSLDQLTLPLRELRQRLRGHHGDALRCNLACPLPLPDYCELVDWHWECRQRVASLDAQLEQKAAQFRAVQKRLLAKFKDKTAGPLQSLDLLLESAGEQAMSLAEEAEAARQALRASGQRVCAAGAALAELLQLAGPAEQLGSVLSDQLDDFSECGLAEQLDAALTHLLRTGLSRSGAKDAMVSGAGRLEPAKDVAKLKKHVQMLCEKLARGATIAPLPAPGAAAAASAAAAAAGSVAPTSALPVIREPDSRGGIGGAPSGEDFLNGSLNASQQFMSPRAADSSKKQRHKKKKKQKKHHRDREDGEEEEEADMFGSARSKPAPRELEKASALLAPAAESAGFYD</sequence>
<evidence type="ECO:0000313" key="8">
    <source>
        <dbReference type="Proteomes" id="UP000215902"/>
    </source>
</evidence>
<dbReference type="InterPro" id="IPR055363">
    <property type="entry name" value="PTHB1_hp_dom"/>
</dbReference>
<dbReference type="GO" id="GO:0016020">
    <property type="term" value="C:membrane"/>
    <property type="evidence" value="ECO:0007669"/>
    <property type="project" value="TreeGrafter"/>
</dbReference>
<feature type="compositionally biased region" description="Basic residues" evidence="1">
    <location>
        <begin position="856"/>
        <end position="870"/>
    </location>
</feature>
<evidence type="ECO:0000259" key="5">
    <source>
        <dbReference type="Pfam" id="PF23338"/>
    </source>
</evidence>
<dbReference type="InterPro" id="IPR026511">
    <property type="entry name" value="PTHB1"/>
</dbReference>
<protein>
    <recommendedName>
        <fullName evidence="9">PTHB1 N-terminal domain-containing protein</fullName>
    </recommendedName>
</protein>
<evidence type="ECO:0000256" key="1">
    <source>
        <dbReference type="SAM" id="MobiDB-lite"/>
    </source>
</evidence>
<evidence type="ECO:0000259" key="6">
    <source>
        <dbReference type="Pfam" id="PF23339"/>
    </source>
</evidence>
<dbReference type="OrthoDB" id="10262646at2759"/>
<dbReference type="AlphaFoldDB" id="A0A267FQX6"/>
<evidence type="ECO:0008006" key="9">
    <source>
        <dbReference type="Google" id="ProtNLM"/>
    </source>
</evidence>
<dbReference type="Pfam" id="PF23339">
    <property type="entry name" value="PTHB1_CtH"/>
    <property type="match status" value="1"/>
</dbReference>
<dbReference type="InterPro" id="IPR055364">
    <property type="entry name" value="PTHB1_CtH_dom"/>
</dbReference>